<name>A0A5N6XC95_9EURO</name>
<accession>A0A5N6XC95</accession>
<organism evidence="1 2">
    <name type="scientific">Aspergillus sergii</name>
    <dbReference type="NCBI Taxonomy" id="1034303"/>
    <lineage>
        <taxon>Eukaryota</taxon>
        <taxon>Fungi</taxon>
        <taxon>Dikarya</taxon>
        <taxon>Ascomycota</taxon>
        <taxon>Pezizomycotina</taxon>
        <taxon>Eurotiomycetes</taxon>
        <taxon>Eurotiomycetidae</taxon>
        <taxon>Eurotiales</taxon>
        <taxon>Aspergillaceae</taxon>
        <taxon>Aspergillus</taxon>
        <taxon>Aspergillus subgen. Circumdati</taxon>
    </lineage>
</organism>
<dbReference type="Gene3D" id="3.40.50.1240">
    <property type="entry name" value="Phosphoglycerate mutase-like"/>
    <property type="match status" value="1"/>
</dbReference>
<dbReference type="EMBL" id="ML741776">
    <property type="protein sequence ID" value="KAE8329976.1"/>
    <property type="molecule type" value="Genomic_DNA"/>
</dbReference>
<sequence>MCPRIHFVRHAQGFHNISLENWSIIDPLLTEKGKQQCVDLRDRFPHHSNVELIVSSPLRRTIYTAWEAFQPVFQAHRDLEIILLPDLQELSAFPCDTGCEPGTLKGEMDGAGVPVDMGFVHDGWTEKSGRYKPTIEATERRARDTRRWLRDRPEKEIVVVTHGAMLHFLTEDWEDSCAHEATGWENTEYRSYDFQATEDAVLFETSESRLRRGKTGLRPTPEEQLKLREASIPHWESQGYTLSGSSAISSKEARQTVQEVVWDLS</sequence>
<dbReference type="Pfam" id="PF00300">
    <property type="entry name" value="His_Phos_1"/>
    <property type="match status" value="1"/>
</dbReference>
<gene>
    <name evidence="1" type="ORF">BDV39DRAFT_202558</name>
</gene>
<keyword evidence="2" id="KW-1185">Reference proteome</keyword>
<dbReference type="PANTHER" id="PTHR48100:SF54">
    <property type="entry name" value="PHOSPHATASE SPAC5H10.03-RELATED"/>
    <property type="match status" value="1"/>
</dbReference>
<protein>
    <submittedName>
        <fullName evidence="1">Histidine phosphatase superfamily</fullName>
    </submittedName>
</protein>
<dbReference type="Proteomes" id="UP000325945">
    <property type="component" value="Unassembled WGS sequence"/>
</dbReference>
<dbReference type="AlphaFoldDB" id="A0A5N6XC95"/>
<dbReference type="GO" id="GO:0005737">
    <property type="term" value="C:cytoplasm"/>
    <property type="evidence" value="ECO:0007669"/>
    <property type="project" value="TreeGrafter"/>
</dbReference>
<dbReference type="SMART" id="SM00855">
    <property type="entry name" value="PGAM"/>
    <property type="match status" value="1"/>
</dbReference>
<dbReference type="CDD" id="cd07067">
    <property type="entry name" value="HP_PGM_like"/>
    <property type="match status" value="1"/>
</dbReference>
<evidence type="ECO:0000313" key="1">
    <source>
        <dbReference type="EMBL" id="KAE8329976.1"/>
    </source>
</evidence>
<reference evidence="2" key="1">
    <citation type="submission" date="2019-04" db="EMBL/GenBank/DDBJ databases">
        <title>Friends and foes A comparative genomics studyof 23 Aspergillus species from section Flavi.</title>
        <authorList>
            <consortium name="DOE Joint Genome Institute"/>
            <person name="Kjaerbolling I."/>
            <person name="Vesth T."/>
            <person name="Frisvad J.C."/>
            <person name="Nybo J.L."/>
            <person name="Theobald S."/>
            <person name="Kildgaard S."/>
            <person name="Isbrandt T."/>
            <person name="Kuo A."/>
            <person name="Sato A."/>
            <person name="Lyhne E.K."/>
            <person name="Kogle M.E."/>
            <person name="Wiebenga A."/>
            <person name="Kun R.S."/>
            <person name="Lubbers R.J."/>
            <person name="Makela M.R."/>
            <person name="Barry K."/>
            <person name="Chovatia M."/>
            <person name="Clum A."/>
            <person name="Daum C."/>
            <person name="Haridas S."/>
            <person name="He G."/>
            <person name="LaButti K."/>
            <person name="Lipzen A."/>
            <person name="Mondo S."/>
            <person name="Riley R."/>
            <person name="Salamov A."/>
            <person name="Simmons B.A."/>
            <person name="Magnuson J.K."/>
            <person name="Henrissat B."/>
            <person name="Mortensen U.H."/>
            <person name="Larsen T.O."/>
            <person name="Devries R.P."/>
            <person name="Grigoriev I.V."/>
            <person name="Machida M."/>
            <person name="Baker S.E."/>
            <person name="Andersen M.R."/>
        </authorList>
    </citation>
    <scope>NUCLEOTIDE SEQUENCE [LARGE SCALE GENOMIC DNA]</scope>
    <source>
        <strain evidence="2">CBS 130017</strain>
    </source>
</reference>
<dbReference type="GO" id="GO:0016791">
    <property type="term" value="F:phosphatase activity"/>
    <property type="evidence" value="ECO:0007669"/>
    <property type="project" value="TreeGrafter"/>
</dbReference>
<dbReference type="PANTHER" id="PTHR48100">
    <property type="entry name" value="BROAD-SPECIFICITY PHOSPHATASE YOR283W-RELATED"/>
    <property type="match status" value="1"/>
</dbReference>
<proteinExistence type="predicted"/>
<dbReference type="InterPro" id="IPR029033">
    <property type="entry name" value="His_PPase_superfam"/>
</dbReference>
<dbReference type="InterPro" id="IPR050275">
    <property type="entry name" value="PGM_Phosphatase"/>
</dbReference>
<dbReference type="SUPFAM" id="SSF53254">
    <property type="entry name" value="Phosphoglycerate mutase-like"/>
    <property type="match status" value="1"/>
</dbReference>
<dbReference type="InterPro" id="IPR013078">
    <property type="entry name" value="His_Pase_superF_clade-1"/>
</dbReference>
<evidence type="ECO:0000313" key="2">
    <source>
        <dbReference type="Proteomes" id="UP000325945"/>
    </source>
</evidence>